<evidence type="ECO:0000313" key="2">
    <source>
        <dbReference type="EMBL" id="CAF2035611.1"/>
    </source>
</evidence>
<organism evidence="4 5">
    <name type="scientific">Rotaria magnacalcarata</name>
    <dbReference type="NCBI Taxonomy" id="392030"/>
    <lineage>
        <taxon>Eukaryota</taxon>
        <taxon>Metazoa</taxon>
        <taxon>Spiralia</taxon>
        <taxon>Gnathifera</taxon>
        <taxon>Rotifera</taxon>
        <taxon>Eurotatoria</taxon>
        <taxon>Bdelloidea</taxon>
        <taxon>Philodinida</taxon>
        <taxon>Philodinidae</taxon>
        <taxon>Rotaria</taxon>
    </lineage>
</organism>
<accession>A0A819JPR3</accession>
<keyword evidence="6" id="KW-1185">Reference proteome</keyword>
<name>A0A819JPR3_9BILA</name>
<dbReference type="Proteomes" id="UP000663866">
    <property type="component" value="Unassembled WGS sequence"/>
</dbReference>
<evidence type="ECO:0000313" key="5">
    <source>
        <dbReference type="Proteomes" id="UP000663842"/>
    </source>
</evidence>
<dbReference type="AlphaFoldDB" id="A0A819JPR3"/>
<comment type="caution">
    <text evidence="4">The sequence shown here is derived from an EMBL/GenBank/DDBJ whole genome shotgun (WGS) entry which is preliminary data.</text>
</comment>
<proteinExistence type="predicted"/>
<evidence type="ECO:0000313" key="4">
    <source>
        <dbReference type="EMBL" id="CAF3933959.1"/>
    </source>
</evidence>
<dbReference type="EMBL" id="CAJOBG010000803">
    <property type="protein sequence ID" value="CAF3860049.1"/>
    <property type="molecule type" value="Genomic_DNA"/>
</dbReference>
<feature type="transmembrane region" description="Helical" evidence="1">
    <location>
        <begin position="68"/>
        <end position="86"/>
    </location>
</feature>
<feature type="transmembrane region" description="Helical" evidence="1">
    <location>
        <begin position="20"/>
        <end position="40"/>
    </location>
</feature>
<dbReference type="Proteomes" id="UP000663842">
    <property type="component" value="Unassembled WGS sequence"/>
</dbReference>
<dbReference type="Proteomes" id="UP000663856">
    <property type="component" value="Unassembled WGS sequence"/>
</dbReference>
<protein>
    <submittedName>
        <fullName evidence="4">Uncharacterized protein</fullName>
    </submittedName>
</protein>
<evidence type="ECO:0000256" key="1">
    <source>
        <dbReference type="SAM" id="Phobius"/>
    </source>
</evidence>
<gene>
    <name evidence="3" type="ORF">OVN521_LOCUS7328</name>
    <name evidence="4" type="ORF">UXM345_LOCUS12360</name>
    <name evidence="2" type="ORF">WKI299_LOCUS7515</name>
</gene>
<dbReference type="EMBL" id="CAJNRF010002303">
    <property type="protein sequence ID" value="CAF2035611.1"/>
    <property type="molecule type" value="Genomic_DNA"/>
</dbReference>
<dbReference type="EMBL" id="CAJOBF010001284">
    <property type="protein sequence ID" value="CAF3933959.1"/>
    <property type="molecule type" value="Genomic_DNA"/>
</dbReference>
<sequence length="123" mass="14167">MLTTLDTYEALVQHISNIEPIIRLVFAILSVLSIIILSSAKNCHDQWNNVNYVLNGVKSHRYQIILKWQHVVLFQSWGLIIVLAAINQLSIDSLVNTTFSWAINIFLAFFIEFMCRTVTKKMV</sequence>
<evidence type="ECO:0000313" key="3">
    <source>
        <dbReference type="EMBL" id="CAF3860049.1"/>
    </source>
</evidence>
<feature type="transmembrane region" description="Helical" evidence="1">
    <location>
        <begin position="98"/>
        <end position="115"/>
    </location>
</feature>
<keyword evidence="1" id="KW-1133">Transmembrane helix</keyword>
<reference evidence="4" key="1">
    <citation type="submission" date="2021-02" db="EMBL/GenBank/DDBJ databases">
        <authorList>
            <person name="Nowell W R."/>
        </authorList>
    </citation>
    <scope>NUCLEOTIDE SEQUENCE</scope>
</reference>
<keyword evidence="1" id="KW-0812">Transmembrane</keyword>
<evidence type="ECO:0000313" key="6">
    <source>
        <dbReference type="Proteomes" id="UP000663866"/>
    </source>
</evidence>
<keyword evidence="1" id="KW-0472">Membrane</keyword>